<evidence type="ECO:0000313" key="2">
    <source>
        <dbReference type="Proteomes" id="UP001497744"/>
    </source>
</evidence>
<accession>A0AAV4LXA4</accession>
<proteinExistence type="predicted"/>
<comment type="caution">
    <text evidence="1">The sequence shown here is derived from an EMBL/GenBank/DDBJ whole genome shotgun (WGS) entry which is preliminary data.</text>
</comment>
<protein>
    <submittedName>
        <fullName evidence="1">Response regulator transcription factor</fullName>
    </submittedName>
</protein>
<name>A0AAV4LXA4_BABCB</name>
<organism evidence="1 2">
    <name type="scientific">Babesia caballi</name>
    <dbReference type="NCBI Taxonomy" id="5871"/>
    <lineage>
        <taxon>Eukaryota</taxon>
        <taxon>Sar</taxon>
        <taxon>Alveolata</taxon>
        <taxon>Apicomplexa</taxon>
        <taxon>Aconoidasida</taxon>
        <taxon>Piroplasmida</taxon>
        <taxon>Babesiidae</taxon>
        <taxon>Babesia</taxon>
    </lineage>
</organism>
<reference evidence="1 2" key="1">
    <citation type="submission" date="2021-06" db="EMBL/GenBank/DDBJ databases">
        <title>Genome sequence of Babesia caballi.</title>
        <authorList>
            <person name="Yamagishi J."/>
            <person name="Kidaka T."/>
            <person name="Ochi A."/>
        </authorList>
    </citation>
    <scope>NUCLEOTIDE SEQUENCE [LARGE SCALE GENOMIC DNA]</scope>
    <source>
        <strain evidence="1">USDA-D6B2</strain>
    </source>
</reference>
<evidence type="ECO:0000313" key="1">
    <source>
        <dbReference type="EMBL" id="GIX64370.1"/>
    </source>
</evidence>
<dbReference type="RefSeq" id="XP_067716439.1">
    <property type="nucleotide sequence ID" value="XM_067860338.1"/>
</dbReference>
<dbReference type="EMBL" id="BPLF01000003">
    <property type="protein sequence ID" value="GIX64370.1"/>
    <property type="molecule type" value="Genomic_DNA"/>
</dbReference>
<gene>
    <name evidence="1" type="ORF">BcabD6B2_38050</name>
</gene>
<keyword evidence="2" id="KW-1185">Reference proteome</keyword>
<dbReference type="Proteomes" id="UP001497744">
    <property type="component" value="Unassembled WGS sequence"/>
</dbReference>
<dbReference type="GeneID" id="94195851"/>
<sequence length="486" mass="52865">MRRITDSALTRATKLEKEAMVSEGKAELYSRSEPMHRHPLQKGEARHVQIGLQGLPDNGGEALRVRLDQQRDADQVRVFLGAREEVVKEGRQHVGDNGGEVLFNARLAVGGERGDADAATPESAVTAQNGLDEVVDGVRTQPDDGVSNALAGLCPEVVVVVLLQHLNHLLKHERENLAQGTSNVHALPDGHRRCLYGGILVVPGEHQVAALPVSGVRGRLEVRQQHLAAALVIPLDHRANHVAGHLPHALVLVAHYSHDPRQDLVKVGQHVVVARQGQVVEKRQAAFPHLRRALSGLQNQQQLGDDAVDEGVVDCPQGLRQPSRGRAPLEAGDGLHEALHQTVDEVHHERLRSVAAKLFEGVRAAADGPRRFPTDVGQRVFEQVGEVGHQGGEEEFYFAVAPATVDEPRREPDGGLAAAAVPRFEGAGQYRLQQTQLDNAYWAVGAPLGVRVLPRIVCQHLHRGGDVHVRRMRQHLQDAAHGGIQD</sequence>
<dbReference type="AlphaFoldDB" id="A0AAV4LXA4"/>